<evidence type="ECO:0000256" key="6">
    <source>
        <dbReference type="ARBA" id="ARBA00022989"/>
    </source>
</evidence>
<feature type="transmembrane region" description="Helical" evidence="11">
    <location>
        <begin position="32"/>
        <end position="50"/>
    </location>
</feature>
<feature type="transmembrane region" description="Helical" evidence="11">
    <location>
        <begin position="299"/>
        <end position="322"/>
    </location>
</feature>
<keyword evidence="7" id="KW-0915">Sodium</keyword>
<dbReference type="PANTHER" id="PTHR43562">
    <property type="entry name" value="NAPA-TYPE SODIUM/HYDROGEN ANTIPORTER"/>
    <property type="match status" value="1"/>
</dbReference>
<keyword evidence="3" id="KW-0813">Transport</keyword>
<feature type="transmembrane region" description="Helical" evidence="11">
    <location>
        <begin position="272"/>
        <end position="292"/>
    </location>
</feature>
<evidence type="ECO:0000256" key="4">
    <source>
        <dbReference type="ARBA" id="ARBA00022449"/>
    </source>
</evidence>
<sequence length="399" mass="43180">MESYDFLLFVAVILLSTKIFSLLSQKVNMPQVVGALLVGVLLGPSCLNILHETDFLEKSAEIGVIFLMFLAGLDTDLEDLKATGKSSIIIAFVGVLIPLGSGFLTYYLFFHGERPDSVLFLESAFIGTVLTATSVSITVETLREMGKLRGRVGASILGAAIIDDILGIIALTVITSFTAPDVKIWVVLIKIVLFFVFIGVCGFFVFRLFRKLEIVYGTKRRVAIYAVSFCLLMAYISEVFFGVADITGAYFAGLILCNVTETKSYIASKINITSYMFFTPIFFASMGIKTIVTDMSTELILFTIALLLVAILSKIIGCGFGAKLCGFSNMDSLTIGVGMISRGEVALIVAQKGEQAGLISDSLFPAIVLVVIVTTLITPILLKLVMQASDRKQAAQCET</sequence>
<dbReference type="EMBL" id="FRAH01000048">
    <property type="protein sequence ID" value="SHK83616.1"/>
    <property type="molecule type" value="Genomic_DNA"/>
</dbReference>
<feature type="transmembrane region" description="Helical" evidence="11">
    <location>
        <begin position="89"/>
        <end position="109"/>
    </location>
</feature>
<keyword evidence="5 11" id="KW-0812">Transmembrane</keyword>
<keyword evidence="8" id="KW-0406">Ion transport</keyword>
<dbReference type="InterPro" id="IPR006153">
    <property type="entry name" value="Cation/H_exchanger_TM"/>
</dbReference>
<evidence type="ECO:0000256" key="9">
    <source>
        <dbReference type="ARBA" id="ARBA00023136"/>
    </source>
</evidence>
<feature type="transmembrane region" description="Helical" evidence="11">
    <location>
        <begin position="6"/>
        <end position="23"/>
    </location>
</feature>
<evidence type="ECO:0000256" key="1">
    <source>
        <dbReference type="ARBA" id="ARBA00004141"/>
    </source>
</evidence>
<accession>A0A1M6VQW2</accession>
<evidence type="ECO:0000256" key="3">
    <source>
        <dbReference type="ARBA" id="ARBA00022448"/>
    </source>
</evidence>
<dbReference type="Pfam" id="PF00999">
    <property type="entry name" value="Na_H_Exchanger"/>
    <property type="match status" value="1"/>
</dbReference>
<name>A0A1M6VQW2_9FIRM</name>
<feature type="domain" description="Cation/H+ exchanger transmembrane" evidence="12">
    <location>
        <begin position="15"/>
        <end position="386"/>
    </location>
</feature>
<feature type="transmembrane region" description="Helical" evidence="11">
    <location>
        <begin position="121"/>
        <end position="142"/>
    </location>
</feature>
<dbReference type="GO" id="GO:0015297">
    <property type="term" value="F:antiporter activity"/>
    <property type="evidence" value="ECO:0007669"/>
    <property type="project" value="UniProtKB-KW"/>
</dbReference>
<evidence type="ECO:0000256" key="2">
    <source>
        <dbReference type="ARBA" id="ARBA00005551"/>
    </source>
</evidence>
<evidence type="ECO:0000256" key="11">
    <source>
        <dbReference type="SAM" id="Phobius"/>
    </source>
</evidence>
<dbReference type="InterPro" id="IPR038770">
    <property type="entry name" value="Na+/solute_symporter_sf"/>
</dbReference>
<protein>
    <submittedName>
        <fullName evidence="13">Sodium/proton-potassium antiporter GerN, CPA2 family</fullName>
    </submittedName>
</protein>
<evidence type="ECO:0000259" key="12">
    <source>
        <dbReference type="Pfam" id="PF00999"/>
    </source>
</evidence>
<evidence type="ECO:0000313" key="13">
    <source>
        <dbReference type="EMBL" id="SHK83616.1"/>
    </source>
</evidence>
<dbReference type="GO" id="GO:0006814">
    <property type="term" value="P:sodium ion transport"/>
    <property type="evidence" value="ECO:0007669"/>
    <property type="project" value="UniProtKB-KW"/>
</dbReference>
<evidence type="ECO:0000256" key="7">
    <source>
        <dbReference type="ARBA" id="ARBA00023053"/>
    </source>
</evidence>
<keyword evidence="4" id="KW-0050">Antiport</keyword>
<dbReference type="Proteomes" id="UP000183975">
    <property type="component" value="Unassembled WGS sequence"/>
</dbReference>
<dbReference type="GO" id="GO:0016020">
    <property type="term" value="C:membrane"/>
    <property type="evidence" value="ECO:0007669"/>
    <property type="project" value="UniProtKB-SubCell"/>
</dbReference>
<keyword evidence="6 11" id="KW-1133">Transmembrane helix</keyword>
<keyword evidence="9 11" id="KW-0472">Membrane</keyword>
<dbReference type="Gene3D" id="1.20.1530.20">
    <property type="match status" value="1"/>
</dbReference>
<evidence type="ECO:0000256" key="5">
    <source>
        <dbReference type="ARBA" id="ARBA00022692"/>
    </source>
</evidence>
<comment type="similarity">
    <text evidence="2">Belongs to the monovalent cation:proton antiporter 2 (CPA2) transporter (TC 2.A.37) family.</text>
</comment>
<dbReference type="OrthoDB" id="9793589at2"/>
<dbReference type="RefSeq" id="WP_072852177.1">
    <property type="nucleotide sequence ID" value="NZ_FRAH01000048.1"/>
</dbReference>
<keyword evidence="14" id="KW-1185">Reference proteome</keyword>
<feature type="transmembrane region" description="Helical" evidence="11">
    <location>
        <begin position="222"/>
        <end position="252"/>
    </location>
</feature>
<dbReference type="GO" id="GO:1902600">
    <property type="term" value="P:proton transmembrane transport"/>
    <property type="evidence" value="ECO:0007669"/>
    <property type="project" value="InterPro"/>
</dbReference>
<evidence type="ECO:0000256" key="10">
    <source>
        <dbReference type="ARBA" id="ARBA00023201"/>
    </source>
</evidence>
<organism evidence="13 14">
    <name type="scientific">Anaerotignum lactatifermentans DSM 14214</name>
    <dbReference type="NCBI Taxonomy" id="1121323"/>
    <lineage>
        <taxon>Bacteria</taxon>
        <taxon>Bacillati</taxon>
        <taxon>Bacillota</taxon>
        <taxon>Clostridia</taxon>
        <taxon>Lachnospirales</taxon>
        <taxon>Anaerotignaceae</taxon>
        <taxon>Anaerotignum</taxon>
    </lineage>
</organism>
<evidence type="ECO:0000256" key="8">
    <source>
        <dbReference type="ARBA" id="ARBA00023065"/>
    </source>
</evidence>
<feature type="transmembrane region" description="Helical" evidence="11">
    <location>
        <begin position="363"/>
        <end position="382"/>
    </location>
</feature>
<evidence type="ECO:0000313" key="14">
    <source>
        <dbReference type="Proteomes" id="UP000183975"/>
    </source>
</evidence>
<keyword evidence="10" id="KW-0739">Sodium transport</keyword>
<reference evidence="13 14" key="1">
    <citation type="submission" date="2016-11" db="EMBL/GenBank/DDBJ databases">
        <authorList>
            <person name="Jaros S."/>
            <person name="Januszkiewicz K."/>
            <person name="Wedrychowicz H."/>
        </authorList>
    </citation>
    <scope>NUCLEOTIDE SEQUENCE [LARGE SCALE GENOMIC DNA]</scope>
    <source>
        <strain evidence="13 14">DSM 14214</strain>
    </source>
</reference>
<feature type="transmembrane region" description="Helical" evidence="11">
    <location>
        <begin position="184"/>
        <end position="210"/>
    </location>
</feature>
<gene>
    <name evidence="13" type="ORF">SAMN02745138_02432</name>
</gene>
<dbReference type="PANTHER" id="PTHR43562:SF3">
    <property type="entry name" value="SODIUM ION_PROTON EXCHANGER (EUROFUNG)"/>
    <property type="match status" value="1"/>
</dbReference>
<comment type="subcellular location">
    <subcellularLocation>
        <location evidence="1">Membrane</location>
        <topology evidence="1">Multi-pass membrane protein</topology>
    </subcellularLocation>
</comment>
<proteinExistence type="inferred from homology"/>
<feature type="transmembrane region" description="Helical" evidence="11">
    <location>
        <begin position="154"/>
        <end position="178"/>
    </location>
</feature>
<dbReference type="AlphaFoldDB" id="A0A1M6VQW2"/>